<name>A0A179BBA0_RHILE</name>
<protein>
    <submittedName>
        <fullName evidence="1">Uncharacterized protein</fullName>
    </submittedName>
</protein>
<sequence>MILAYGRFHMRPVSPAIMVAALFGIRIQADGTNPSIQRVGDIAVFRSLKNAEREALEITFVEPGGTRPPPSHVFVWLEIPGLEACAHWGWRPAEPNLDLWWRTRIIGGNAALPGCE</sequence>
<accession>A0A179BBA0</accession>
<dbReference type="EMBL" id="LWBS01000443">
    <property type="protein sequence ID" value="OAP88997.1"/>
    <property type="molecule type" value="Genomic_DNA"/>
</dbReference>
<reference evidence="1" key="1">
    <citation type="submission" date="2016-04" db="EMBL/GenBank/DDBJ databases">
        <title>Fast-growing isolate from the root nodules of Vavilovia formosa.</title>
        <authorList>
            <person name="Kimeklis A."/>
            <person name="Safronova V."/>
            <person name="Belimov A."/>
            <person name="Andronov E."/>
        </authorList>
    </citation>
    <scope>NUCLEOTIDE SEQUENCE [LARGE SCALE GENOMIC DNA]</scope>
    <source>
        <strain evidence="1">Vaf-46</strain>
    </source>
</reference>
<evidence type="ECO:0000313" key="1">
    <source>
        <dbReference type="EMBL" id="OAP88997.1"/>
    </source>
</evidence>
<comment type="caution">
    <text evidence="1">The sequence shown here is derived from an EMBL/GenBank/DDBJ whole genome shotgun (WGS) entry which is preliminary data.</text>
</comment>
<gene>
    <name evidence="1" type="ORF">A4U53_33635</name>
</gene>
<proteinExistence type="predicted"/>
<organism evidence="1">
    <name type="scientific">Rhizobium leguminosarum</name>
    <dbReference type="NCBI Taxonomy" id="384"/>
    <lineage>
        <taxon>Bacteria</taxon>
        <taxon>Pseudomonadati</taxon>
        <taxon>Pseudomonadota</taxon>
        <taxon>Alphaproteobacteria</taxon>
        <taxon>Hyphomicrobiales</taxon>
        <taxon>Rhizobiaceae</taxon>
        <taxon>Rhizobium/Agrobacterium group</taxon>
        <taxon>Rhizobium</taxon>
    </lineage>
</organism>
<dbReference type="AlphaFoldDB" id="A0A179BBA0"/>